<name>N1V1K1_9MICC</name>
<dbReference type="CDD" id="cd00229">
    <property type="entry name" value="SGNH_hydrolase"/>
    <property type="match status" value="1"/>
</dbReference>
<dbReference type="InterPro" id="IPR013830">
    <property type="entry name" value="SGNH_hydro"/>
</dbReference>
<keyword evidence="3" id="KW-1185">Reference proteome</keyword>
<dbReference type="OrthoDB" id="212722at2"/>
<dbReference type="RefSeq" id="WP_005269402.1">
    <property type="nucleotide sequence ID" value="NZ_ANPE02000143.1"/>
</dbReference>
<evidence type="ECO:0000259" key="1">
    <source>
        <dbReference type="Pfam" id="PF13472"/>
    </source>
</evidence>
<comment type="caution">
    <text evidence="2">The sequence shown here is derived from an EMBL/GenBank/DDBJ whole genome shotgun (WGS) entry which is preliminary data.</text>
</comment>
<accession>N1V1K1</accession>
<organism evidence="2 3">
    <name type="scientific">Arthrobacter crystallopoietes BAB-32</name>
    <dbReference type="NCBI Taxonomy" id="1246476"/>
    <lineage>
        <taxon>Bacteria</taxon>
        <taxon>Bacillati</taxon>
        <taxon>Actinomycetota</taxon>
        <taxon>Actinomycetes</taxon>
        <taxon>Micrococcales</taxon>
        <taxon>Micrococcaceae</taxon>
        <taxon>Crystallibacter</taxon>
    </lineage>
</organism>
<dbReference type="Pfam" id="PF13472">
    <property type="entry name" value="Lipase_GDSL_2"/>
    <property type="match status" value="1"/>
</dbReference>
<protein>
    <recommendedName>
        <fullName evidence="1">SGNH hydrolase-type esterase domain-containing protein</fullName>
    </recommendedName>
</protein>
<sequence>MAAARHAGTASGHVVLLGDSIFDNQAYVDGGPDVVAQLRDELPAGWHATLLAVDGDLTTDVAQQLRRLPSDATHLVVSAGGNDALGFAYLLDEPVRTVSGALALLGAARDRFSTNYVTMLESVAAAGLPTAVCTIYDTPPSAPDQPIIKTAAAIFNDSITRAAFARGAALIDLRLICDEDADYANPIEPSAHGGRKIARAIAALLIEDRPVPRSAVIGA</sequence>
<dbReference type="Proteomes" id="UP000010729">
    <property type="component" value="Unassembled WGS sequence"/>
</dbReference>
<feature type="domain" description="SGNH hydrolase-type esterase" evidence="1">
    <location>
        <begin position="16"/>
        <end position="182"/>
    </location>
</feature>
<gene>
    <name evidence="2" type="ORF">D477_012248</name>
</gene>
<reference evidence="2 3" key="1">
    <citation type="journal article" date="2013" name="Genome Announc.">
        <title>Draft Genome Sequence of Arthrobacter crystallopoietes Strain BAB-32, Revealing Genes for Bioremediation.</title>
        <authorList>
            <person name="Joshi M.N."/>
            <person name="Pandit A.S."/>
            <person name="Sharma A."/>
            <person name="Pandya R.V."/>
            <person name="Desai S.M."/>
            <person name="Saxena A.K."/>
            <person name="Bagatharia S.B."/>
        </authorList>
    </citation>
    <scope>NUCLEOTIDE SEQUENCE [LARGE SCALE GENOMIC DNA]</scope>
    <source>
        <strain evidence="2 3">BAB-32</strain>
    </source>
</reference>
<evidence type="ECO:0000313" key="3">
    <source>
        <dbReference type="Proteomes" id="UP000010729"/>
    </source>
</evidence>
<dbReference type="Gene3D" id="3.40.50.1110">
    <property type="entry name" value="SGNH hydrolase"/>
    <property type="match status" value="1"/>
</dbReference>
<proteinExistence type="predicted"/>
<dbReference type="AlphaFoldDB" id="N1V1K1"/>
<dbReference type="EMBL" id="ANPE02000143">
    <property type="protein sequence ID" value="EMY33947.1"/>
    <property type="molecule type" value="Genomic_DNA"/>
</dbReference>
<dbReference type="SUPFAM" id="SSF52266">
    <property type="entry name" value="SGNH hydrolase"/>
    <property type="match status" value="1"/>
</dbReference>
<evidence type="ECO:0000313" key="2">
    <source>
        <dbReference type="EMBL" id="EMY33947.1"/>
    </source>
</evidence>
<dbReference type="InterPro" id="IPR036514">
    <property type="entry name" value="SGNH_hydro_sf"/>
</dbReference>